<evidence type="ECO:0000313" key="2">
    <source>
        <dbReference type="Proteomes" id="UP001144612"/>
    </source>
</evidence>
<comment type="caution">
    <text evidence="1">The sequence shown here is derived from an EMBL/GenBank/DDBJ whole genome shotgun (WGS) entry which is preliminary data.</text>
</comment>
<keyword evidence="2" id="KW-1185">Reference proteome</keyword>
<dbReference type="RefSeq" id="WP_268060132.1">
    <property type="nucleotide sequence ID" value="NZ_JAPQFJ010000003.1"/>
</dbReference>
<protein>
    <submittedName>
        <fullName evidence="1">DUF1292 domain-containing protein</fullName>
    </submittedName>
</protein>
<organism evidence="1 2">
    <name type="scientific">Clostridium brassicae</name>
    <dbReference type="NCBI Taxonomy" id="2999072"/>
    <lineage>
        <taxon>Bacteria</taxon>
        <taxon>Bacillati</taxon>
        <taxon>Bacillota</taxon>
        <taxon>Clostridia</taxon>
        <taxon>Eubacteriales</taxon>
        <taxon>Clostridiaceae</taxon>
        <taxon>Clostridium</taxon>
    </lineage>
</organism>
<proteinExistence type="predicted"/>
<dbReference type="Proteomes" id="UP001144612">
    <property type="component" value="Unassembled WGS sequence"/>
</dbReference>
<accession>A0ABT4D9N3</accession>
<evidence type="ECO:0000313" key="1">
    <source>
        <dbReference type="EMBL" id="MCY6957739.1"/>
    </source>
</evidence>
<gene>
    <name evidence="1" type="ORF">OW729_03855</name>
</gene>
<dbReference type="EMBL" id="JAPQFJ010000003">
    <property type="protein sequence ID" value="MCY6957739.1"/>
    <property type="molecule type" value="Genomic_DNA"/>
</dbReference>
<name>A0ABT4D9N3_9CLOT</name>
<sequence>MNKIKDYTENEKNTFGKIYTEIMDATIEIEDYLSKEYLYRRKYVKKSNILKEYINLINEVDNLVDGKGILELFKNDEKYKKVLEAYKQKNKIDLNQLENCTKCACLKCPNECRFDPCLTCRQDSIIKYCDHKKINMSTFKNFTLTLTNNDTEEDNTYKVLSIIQNLEIKQKYIIIENVYDKDDKYILYYYPGIKEDTYGEITDEEEFNSVVSLYKQNS</sequence>
<reference evidence="1" key="1">
    <citation type="submission" date="2022-12" db="EMBL/GenBank/DDBJ databases">
        <title>Clostridium sp. nov., isolated from industrial wastewater.</title>
        <authorList>
            <person name="Jiayan W."/>
        </authorList>
    </citation>
    <scope>NUCLEOTIDE SEQUENCE</scope>
    <source>
        <strain evidence="1">ZC22-4</strain>
    </source>
</reference>